<proteinExistence type="predicted"/>
<keyword evidence="2" id="KW-0732">Signal</keyword>
<accession>A0ABU0RBZ1</accession>
<gene>
    <name evidence="3" type="ORF">QFZ26_003140</name>
</gene>
<evidence type="ECO:0008006" key="5">
    <source>
        <dbReference type="Google" id="ProtNLM"/>
    </source>
</evidence>
<feature type="region of interest" description="Disordered" evidence="1">
    <location>
        <begin position="31"/>
        <end position="56"/>
    </location>
</feature>
<protein>
    <recommendedName>
        <fullName evidence="5">Lipoprotein LprG</fullName>
    </recommendedName>
</protein>
<evidence type="ECO:0000256" key="1">
    <source>
        <dbReference type="SAM" id="MobiDB-lite"/>
    </source>
</evidence>
<dbReference type="RefSeq" id="WP_307043788.1">
    <property type="nucleotide sequence ID" value="NZ_JAUSYY010000001.1"/>
</dbReference>
<feature type="signal peptide" evidence="2">
    <location>
        <begin position="1"/>
        <end position="32"/>
    </location>
</feature>
<evidence type="ECO:0000256" key="2">
    <source>
        <dbReference type="SAM" id="SignalP"/>
    </source>
</evidence>
<dbReference type="EMBL" id="JAUSYY010000001">
    <property type="protein sequence ID" value="MDQ0895585.1"/>
    <property type="molecule type" value="Genomic_DNA"/>
</dbReference>
<evidence type="ECO:0000313" key="4">
    <source>
        <dbReference type="Proteomes" id="UP001239083"/>
    </source>
</evidence>
<reference evidence="3 4" key="1">
    <citation type="submission" date="2023-07" db="EMBL/GenBank/DDBJ databases">
        <title>Comparative genomics of wheat-associated soil bacteria to identify genetic determinants of phenazine resistance.</title>
        <authorList>
            <person name="Mouncey N."/>
        </authorList>
    </citation>
    <scope>NUCLEOTIDE SEQUENCE [LARGE SCALE GENOMIC DNA]</scope>
    <source>
        <strain evidence="3 4">V3I3</strain>
    </source>
</reference>
<feature type="compositionally biased region" description="Low complexity" evidence="1">
    <location>
        <begin position="31"/>
        <end position="52"/>
    </location>
</feature>
<evidence type="ECO:0000313" key="3">
    <source>
        <dbReference type="EMBL" id="MDQ0895585.1"/>
    </source>
</evidence>
<feature type="chain" id="PRO_5046195278" description="Lipoprotein LprG" evidence="2">
    <location>
        <begin position="33"/>
        <end position="247"/>
    </location>
</feature>
<organism evidence="3 4">
    <name type="scientific">Agromyces ramosus</name>
    <dbReference type="NCBI Taxonomy" id="33879"/>
    <lineage>
        <taxon>Bacteria</taxon>
        <taxon>Bacillati</taxon>
        <taxon>Actinomycetota</taxon>
        <taxon>Actinomycetes</taxon>
        <taxon>Micrococcales</taxon>
        <taxon>Microbacteriaceae</taxon>
        <taxon>Agromyces</taxon>
    </lineage>
</organism>
<keyword evidence="4" id="KW-1185">Reference proteome</keyword>
<comment type="caution">
    <text evidence="3">The sequence shown here is derived from an EMBL/GenBank/DDBJ whole genome shotgun (WGS) entry which is preliminary data.</text>
</comment>
<dbReference type="Proteomes" id="UP001239083">
    <property type="component" value="Unassembled WGS sequence"/>
</dbReference>
<sequence>MAQLSTSRFTAWIATVAGVLLLSGCMSGSAMSPTGTPTTAAPSPTAVDPTPTESEDPLASVTALVARADRLELRDLTGSVVATIDYMSAPGAVAVLTNVFGEPPVDEEYLGGNHFPDGVIHRWGGAALQERFYDEEQRVNADLNNLVWPRFAVIFEAPESLGITLTTDTGITVGVTHAAISAELDPALWSCMGPAVDVIEIERESGPVKIGVALSELVIDESGAYTGEKVAGVTKIVAPEPVAYGCA</sequence>
<name>A0ABU0RBZ1_9MICO</name>